<keyword evidence="2" id="KW-0378">Hydrolase</keyword>
<sequence length="276" mass="32496">MRGFTLWYLKMNYKNIYDKLMERSRNRVLVGYRERHHIVPRCLGGGDSPHNIAVLTPEEHYVAHLLLVKMYPGNHKLVYAAQMMCVSGSKVKRNNKIFGWLRRKVSEESSRIGKLRYENNPGLKKLDSERTTRMFKNNPKLKKLISERVTEAYESNPSLRSNASARAKMAYENDPARKEAHSSRMKNLHETNPELRNHVSSILPWERYKTKGKSLEIWKIADKYYDWWASNQKGYKMMGKAFGYEEATTTHKNMIKKFRSGWNPKEDESWIKFSKG</sequence>
<evidence type="ECO:0000313" key="2">
    <source>
        <dbReference type="EMBL" id="XCH41042.1"/>
    </source>
</evidence>
<name>A0AAU8GJ75_9CAUD</name>
<protein>
    <submittedName>
        <fullName evidence="2">Homing endonuclease</fullName>
    </submittedName>
</protein>
<proteinExistence type="predicted"/>
<keyword evidence="2" id="KW-0255">Endonuclease</keyword>
<gene>
    <name evidence="2" type="ORF">MCIKDHBT_CDS0101</name>
</gene>
<dbReference type="InterPro" id="IPR003615">
    <property type="entry name" value="HNH_nuc"/>
</dbReference>
<reference evidence="2" key="1">
    <citation type="submission" date="2024-05" db="EMBL/GenBank/DDBJ databases">
        <authorList>
            <person name="Mugo M.M."/>
            <person name="Musyoki A.M."/>
            <person name="Makumi A.M."/>
            <person name="Mutai I."/>
            <person name="Drechsel O."/>
            <person name="Kering K.K."/>
            <person name="Muturi P."/>
            <person name="Mbae C.K."/>
            <person name="Kariuki S.M."/>
        </authorList>
    </citation>
    <scope>NUCLEOTIDE SEQUENCE</scope>
</reference>
<evidence type="ECO:0000259" key="1">
    <source>
        <dbReference type="SMART" id="SM00507"/>
    </source>
</evidence>
<dbReference type="SMART" id="SM00507">
    <property type="entry name" value="HNHc"/>
    <property type="match status" value="1"/>
</dbReference>
<keyword evidence="2" id="KW-0540">Nuclease</keyword>
<organism evidence="2">
    <name type="scientific">Salmonella phage vB_STmST313_KE27</name>
    <dbReference type="NCBI Taxonomy" id="3161178"/>
    <lineage>
        <taxon>Viruses</taxon>
        <taxon>Duplodnaviria</taxon>
        <taxon>Heunggongvirae</taxon>
        <taxon>Uroviricota</taxon>
        <taxon>Caudoviricetes</taxon>
        <taxon>Pantevenvirales</taxon>
        <taxon>Ackermannviridae</taxon>
        <taxon>Cvivirinae</taxon>
        <taxon>Kuttervirus</taxon>
    </lineage>
</organism>
<feature type="domain" description="HNH nuclease" evidence="1">
    <location>
        <begin position="15"/>
        <end position="61"/>
    </location>
</feature>
<dbReference type="EMBL" id="PP856726">
    <property type="protein sequence ID" value="XCH41042.1"/>
    <property type="molecule type" value="Genomic_DNA"/>
</dbReference>
<accession>A0AAU8GJ75</accession>
<dbReference type="CDD" id="cd00085">
    <property type="entry name" value="HNHc"/>
    <property type="match status" value="1"/>
</dbReference>
<dbReference type="GO" id="GO:0004519">
    <property type="term" value="F:endonuclease activity"/>
    <property type="evidence" value="ECO:0007669"/>
    <property type="project" value="UniProtKB-KW"/>
</dbReference>